<reference evidence="8" key="1">
    <citation type="submission" date="2025-08" db="UniProtKB">
        <authorList>
            <consortium name="RefSeq"/>
        </authorList>
    </citation>
    <scope>IDENTIFICATION</scope>
    <source>
        <tissue evidence="8">Silk gland</tissue>
    </source>
</reference>
<organism evidence="7 8">
    <name type="scientific">Bombyx mandarina</name>
    <name type="common">Wild silk moth</name>
    <name type="synonym">Wild silkworm</name>
    <dbReference type="NCBI Taxonomy" id="7092"/>
    <lineage>
        <taxon>Eukaryota</taxon>
        <taxon>Metazoa</taxon>
        <taxon>Ecdysozoa</taxon>
        <taxon>Arthropoda</taxon>
        <taxon>Hexapoda</taxon>
        <taxon>Insecta</taxon>
        <taxon>Pterygota</taxon>
        <taxon>Neoptera</taxon>
        <taxon>Endopterygota</taxon>
        <taxon>Lepidoptera</taxon>
        <taxon>Glossata</taxon>
        <taxon>Ditrysia</taxon>
        <taxon>Bombycoidea</taxon>
        <taxon>Bombycidae</taxon>
        <taxon>Bombycinae</taxon>
        <taxon>Bombyx</taxon>
    </lineage>
</organism>
<dbReference type="AlphaFoldDB" id="A0A6J2KAR8"/>
<dbReference type="GeneID" id="114249393"/>
<evidence type="ECO:0000256" key="1">
    <source>
        <dbReference type="ARBA" id="ARBA00022723"/>
    </source>
</evidence>
<keyword evidence="7" id="KW-1185">Reference proteome</keyword>
<dbReference type="GO" id="GO:0005737">
    <property type="term" value="C:cytoplasm"/>
    <property type="evidence" value="ECO:0007669"/>
    <property type="project" value="TreeGrafter"/>
</dbReference>
<name>A0A6J2KAR8_BOMMA</name>
<dbReference type="KEGG" id="bman:114249393"/>
<accession>A0A6J2KAR8</accession>
<feature type="domain" description="RING-type" evidence="6">
    <location>
        <begin position="21"/>
        <end position="56"/>
    </location>
</feature>
<feature type="region of interest" description="Disordered" evidence="5">
    <location>
        <begin position="349"/>
        <end position="390"/>
    </location>
</feature>
<gene>
    <name evidence="8" type="primary">LOC114249393</name>
</gene>
<keyword evidence="3" id="KW-0862">Zinc</keyword>
<sequence length="487" mass="53671">MSEIVENKVDELPDLDNLLQCPVCYEIPTGHIFQCNEGHNVCGRCKVRLSVCPVCRALFFGTRNYAMEELIANVRKLRAFKLGGKVTRGLLASDSSSTPARDSGSDNAEYLGEDENNDNQNSVVAPNPCKGLFRCLCCKNGNSIRLPAARLLNHLRYFHSPELLEGRAEGGEYLQAWQISTTLGKLVTAIKISNMGIFFLTIEIFSDNILYAWLTMAASPWVANGFSYTVTISGNDREAIFIDNVWSVRSCEGSLKKRGHCLLVSGSDARALTAPDVINCKLSVRCSPPNQIAEQTQPRSVLRVANRSTRDSVHSHTAHDLEPFLQDLQNDVVRLSRAFATLGRDANTLVRSTADPQPRPQIRSNLPSDELAPTAPEEASTLQNDGPDTTVRVLSRNARRRMRQRLRAALDEPQLQSESTLLNNRSGPAQVQFIPVPNNHVAHRTGFAVVQSPNVTPNVPPPISGPSNGQPRENNASSRGSNKKKRR</sequence>
<dbReference type="GO" id="GO:0008270">
    <property type="term" value="F:zinc ion binding"/>
    <property type="evidence" value="ECO:0007669"/>
    <property type="project" value="UniProtKB-KW"/>
</dbReference>
<feature type="region of interest" description="Disordered" evidence="5">
    <location>
        <begin position="454"/>
        <end position="487"/>
    </location>
</feature>
<dbReference type="PANTHER" id="PTHR45877:SF2">
    <property type="entry name" value="E3 UBIQUITIN-PROTEIN LIGASE SINA-RELATED"/>
    <property type="match status" value="1"/>
</dbReference>
<evidence type="ECO:0000256" key="4">
    <source>
        <dbReference type="PROSITE-ProRule" id="PRU00175"/>
    </source>
</evidence>
<dbReference type="GO" id="GO:0061630">
    <property type="term" value="F:ubiquitin protein ligase activity"/>
    <property type="evidence" value="ECO:0007669"/>
    <property type="project" value="TreeGrafter"/>
</dbReference>
<dbReference type="PROSITE" id="PS50089">
    <property type="entry name" value="ZF_RING_2"/>
    <property type="match status" value="1"/>
</dbReference>
<evidence type="ECO:0000313" key="7">
    <source>
        <dbReference type="Proteomes" id="UP000504629"/>
    </source>
</evidence>
<feature type="compositionally biased region" description="Polar residues" evidence="5">
    <location>
        <begin position="465"/>
        <end position="480"/>
    </location>
</feature>
<dbReference type="OrthoDB" id="4788989at2759"/>
<keyword evidence="2 4" id="KW-0863">Zinc-finger</keyword>
<dbReference type="Pfam" id="PF21362">
    <property type="entry name" value="Sina_RING"/>
    <property type="match status" value="1"/>
</dbReference>
<dbReference type="CDD" id="cd16571">
    <property type="entry name" value="RING-HC_SIAHs"/>
    <property type="match status" value="1"/>
</dbReference>
<dbReference type="Proteomes" id="UP000504629">
    <property type="component" value="Unplaced"/>
</dbReference>
<dbReference type="GO" id="GO:0031624">
    <property type="term" value="F:ubiquitin conjugating enzyme binding"/>
    <property type="evidence" value="ECO:0007669"/>
    <property type="project" value="TreeGrafter"/>
</dbReference>
<keyword evidence="1" id="KW-0479">Metal-binding</keyword>
<evidence type="ECO:0000259" key="6">
    <source>
        <dbReference type="PROSITE" id="PS50089"/>
    </source>
</evidence>
<evidence type="ECO:0000256" key="3">
    <source>
        <dbReference type="ARBA" id="ARBA00022833"/>
    </source>
</evidence>
<dbReference type="InterPro" id="IPR001841">
    <property type="entry name" value="Znf_RING"/>
</dbReference>
<proteinExistence type="predicted"/>
<dbReference type="InterPro" id="IPR013083">
    <property type="entry name" value="Znf_RING/FYVE/PHD"/>
</dbReference>
<dbReference type="Gene3D" id="3.30.40.10">
    <property type="entry name" value="Zinc/RING finger domain, C3HC4 (zinc finger)"/>
    <property type="match status" value="1"/>
</dbReference>
<dbReference type="PANTHER" id="PTHR45877">
    <property type="entry name" value="E3 UBIQUITIN-PROTEIN LIGASE SIAH2"/>
    <property type="match status" value="1"/>
</dbReference>
<protein>
    <submittedName>
        <fullName evidence="8">Uncharacterized protein LOC114249393</fullName>
    </submittedName>
</protein>
<evidence type="ECO:0000256" key="2">
    <source>
        <dbReference type="ARBA" id="ARBA00022771"/>
    </source>
</evidence>
<feature type="region of interest" description="Disordered" evidence="5">
    <location>
        <begin position="91"/>
        <end position="121"/>
    </location>
</feature>
<dbReference type="InterPro" id="IPR049548">
    <property type="entry name" value="Sina-like_RING"/>
</dbReference>
<dbReference type="GO" id="GO:0043161">
    <property type="term" value="P:proteasome-mediated ubiquitin-dependent protein catabolic process"/>
    <property type="evidence" value="ECO:0007669"/>
    <property type="project" value="TreeGrafter"/>
</dbReference>
<dbReference type="RefSeq" id="XP_028038748.1">
    <property type="nucleotide sequence ID" value="XM_028182947.1"/>
</dbReference>
<evidence type="ECO:0000256" key="5">
    <source>
        <dbReference type="SAM" id="MobiDB-lite"/>
    </source>
</evidence>
<dbReference type="SUPFAM" id="SSF57850">
    <property type="entry name" value="RING/U-box"/>
    <property type="match status" value="1"/>
</dbReference>
<evidence type="ECO:0000313" key="8">
    <source>
        <dbReference type="RefSeq" id="XP_028038748.1"/>
    </source>
</evidence>
<dbReference type="InterPro" id="IPR004162">
    <property type="entry name" value="SINA-like_animal"/>
</dbReference>